<comment type="caution">
    <text evidence="3">The sequence shown here is derived from an EMBL/GenBank/DDBJ whole genome shotgun (WGS) entry which is preliminary data.</text>
</comment>
<evidence type="ECO:0000256" key="1">
    <source>
        <dbReference type="SAM" id="MobiDB-lite"/>
    </source>
</evidence>
<dbReference type="Proteomes" id="UP000789706">
    <property type="component" value="Unassembled WGS sequence"/>
</dbReference>
<proteinExistence type="predicted"/>
<dbReference type="Pfam" id="PF10307">
    <property type="entry name" value="HAD_SAK_1"/>
    <property type="match status" value="1"/>
</dbReference>
<sequence>MVGTWGTSSVSSEDILFEENFKNLFEKQPWLVRHSFTPEYWPCKEQVIIDIFNNNVIPTETSQVNINKRKYHENSEPNVDCVNNYVSWKVKQCDLYKKIRVLSDLDDKIYNPQRLSSNPSGEFYSFINNDKKFSETSQLPIQFVNLRLQSTPIASLSTSSGRGYPLNQQSSSTFSTQKNQSSASSSNIGQSLSTKNGSSEILSSFKIPFPKKECESTSKMTSLNIFNFEQTIYDPHFNPLLWNQELVDRLTNNGWFDKLFYSSKSKSLLRDNALWNHYIFENLSLSTKDSSTLTVLFLSNSLVSSLNYIIDILQKKGITCNMKKVEFGSKSIKKNRNYHHSYDIEERKSVKGKGKLVENNEVKSKLPTISSTQMLYLIFPQESDQDIMKFQSKSVRLFLKKFSTINKIHIWETRDDCIINFENLYNELRLTRELETKLYQVKRHYWNHMNPLKEWKIMNSIVNCYNRKIESLSKMVISNEVGSMSNEIVSMSNEVGSMSNEVGSMSSEGRSKSKIGSFSNISSNEFSETFMDTATQLSKDNSSSEYEQISLSLKIQHSLIFFKEDVVEKLARMYPPTSSSIFKNNWKIKCPYVLLQPETECFELKNISEALNDFSSPCGGIGTIVHMSVVSKAVIQGRFYGLKVQSTLIEDWWLMEEYRTLPEYYIRSEHAARRPFILMLAYDMNVVDWSIVNLPSIVYDEIEWENIPHEKQIFVEGYIGVKFEIYDYSEIQEIQEHNDEE</sequence>
<protein>
    <submittedName>
        <fullName evidence="3">1660_t:CDS:1</fullName>
    </submittedName>
</protein>
<dbReference type="OrthoDB" id="5596992at2759"/>
<gene>
    <name evidence="3" type="ORF">DEBURN_LOCUS3449</name>
</gene>
<evidence type="ECO:0000313" key="4">
    <source>
        <dbReference type="Proteomes" id="UP000789706"/>
    </source>
</evidence>
<reference evidence="3" key="1">
    <citation type="submission" date="2021-06" db="EMBL/GenBank/DDBJ databases">
        <authorList>
            <person name="Kallberg Y."/>
            <person name="Tangrot J."/>
            <person name="Rosling A."/>
        </authorList>
    </citation>
    <scope>NUCLEOTIDE SEQUENCE</scope>
    <source>
        <strain evidence="3">AZ414A</strain>
    </source>
</reference>
<dbReference type="InterPro" id="IPR018812">
    <property type="entry name" value="SAK_HAD"/>
</dbReference>
<dbReference type="EMBL" id="CAJVPK010000220">
    <property type="protein sequence ID" value="CAG8476948.1"/>
    <property type="molecule type" value="Genomic_DNA"/>
</dbReference>
<feature type="compositionally biased region" description="Polar residues" evidence="1">
    <location>
        <begin position="157"/>
        <end position="174"/>
    </location>
</feature>
<feature type="compositionally biased region" description="Low complexity" evidence="1">
    <location>
        <begin position="175"/>
        <end position="193"/>
    </location>
</feature>
<feature type="domain" description="Swiss Army Knife RNA repair protein HAD" evidence="2">
    <location>
        <begin position="235"/>
        <end position="467"/>
    </location>
</feature>
<evidence type="ECO:0000313" key="3">
    <source>
        <dbReference type="EMBL" id="CAG8476948.1"/>
    </source>
</evidence>
<feature type="region of interest" description="Disordered" evidence="1">
    <location>
        <begin position="157"/>
        <end position="196"/>
    </location>
</feature>
<accession>A0A9N8W9K7</accession>
<evidence type="ECO:0000259" key="2">
    <source>
        <dbReference type="Pfam" id="PF10307"/>
    </source>
</evidence>
<organism evidence="3 4">
    <name type="scientific">Diversispora eburnea</name>
    <dbReference type="NCBI Taxonomy" id="1213867"/>
    <lineage>
        <taxon>Eukaryota</taxon>
        <taxon>Fungi</taxon>
        <taxon>Fungi incertae sedis</taxon>
        <taxon>Mucoromycota</taxon>
        <taxon>Glomeromycotina</taxon>
        <taxon>Glomeromycetes</taxon>
        <taxon>Diversisporales</taxon>
        <taxon>Diversisporaceae</taxon>
        <taxon>Diversispora</taxon>
    </lineage>
</organism>
<name>A0A9N8W9K7_9GLOM</name>
<dbReference type="AlphaFoldDB" id="A0A9N8W9K7"/>
<keyword evidence="4" id="KW-1185">Reference proteome</keyword>